<name>A0A2Z7AXP4_9LAMI</name>
<evidence type="ECO:0000313" key="2">
    <source>
        <dbReference type="EMBL" id="KZV26634.1"/>
    </source>
</evidence>
<evidence type="ECO:0000313" key="3">
    <source>
        <dbReference type="Proteomes" id="UP000250235"/>
    </source>
</evidence>
<dbReference type="Proteomes" id="UP000250235">
    <property type="component" value="Unassembled WGS sequence"/>
</dbReference>
<evidence type="ECO:0000256" key="1">
    <source>
        <dbReference type="SAM" id="MobiDB-lite"/>
    </source>
</evidence>
<protein>
    <submittedName>
        <fullName evidence="2">Uncharacterized protein</fullName>
    </submittedName>
</protein>
<feature type="region of interest" description="Disordered" evidence="1">
    <location>
        <begin position="1"/>
        <end position="79"/>
    </location>
</feature>
<gene>
    <name evidence="2" type="ORF">F511_15742</name>
</gene>
<proteinExistence type="predicted"/>
<feature type="compositionally biased region" description="Basic and acidic residues" evidence="1">
    <location>
        <begin position="29"/>
        <end position="65"/>
    </location>
</feature>
<dbReference type="AlphaFoldDB" id="A0A2Z7AXP4"/>
<keyword evidence="3" id="KW-1185">Reference proteome</keyword>
<organism evidence="2 3">
    <name type="scientific">Dorcoceras hygrometricum</name>
    <dbReference type="NCBI Taxonomy" id="472368"/>
    <lineage>
        <taxon>Eukaryota</taxon>
        <taxon>Viridiplantae</taxon>
        <taxon>Streptophyta</taxon>
        <taxon>Embryophyta</taxon>
        <taxon>Tracheophyta</taxon>
        <taxon>Spermatophyta</taxon>
        <taxon>Magnoliopsida</taxon>
        <taxon>eudicotyledons</taxon>
        <taxon>Gunneridae</taxon>
        <taxon>Pentapetalae</taxon>
        <taxon>asterids</taxon>
        <taxon>lamiids</taxon>
        <taxon>Lamiales</taxon>
        <taxon>Gesneriaceae</taxon>
        <taxon>Didymocarpoideae</taxon>
        <taxon>Trichosporeae</taxon>
        <taxon>Loxocarpinae</taxon>
        <taxon>Dorcoceras</taxon>
    </lineage>
</organism>
<feature type="compositionally biased region" description="Acidic residues" evidence="1">
    <location>
        <begin position="1"/>
        <end position="13"/>
    </location>
</feature>
<feature type="compositionally biased region" description="Basic residues" evidence="1">
    <location>
        <begin position="70"/>
        <end position="79"/>
    </location>
</feature>
<sequence>MEDQNEDGYEEESESRIMCTRSVSIGPADTEKSQAGSDKKKNTVADQSRRELRAIEKMSKLESKGTPKLVQHRTSKLEK</sequence>
<accession>A0A2Z7AXP4</accession>
<reference evidence="2 3" key="1">
    <citation type="journal article" date="2015" name="Proc. Natl. Acad. Sci. U.S.A.">
        <title>The resurrection genome of Boea hygrometrica: A blueprint for survival of dehydration.</title>
        <authorList>
            <person name="Xiao L."/>
            <person name="Yang G."/>
            <person name="Zhang L."/>
            <person name="Yang X."/>
            <person name="Zhao S."/>
            <person name="Ji Z."/>
            <person name="Zhou Q."/>
            <person name="Hu M."/>
            <person name="Wang Y."/>
            <person name="Chen M."/>
            <person name="Xu Y."/>
            <person name="Jin H."/>
            <person name="Xiao X."/>
            <person name="Hu G."/>
            <person name="Bao F."/>
            <person name="Hu Y."/>
            <person name="Wan P."/>
            <person name="Li L."/>
            <person name="Deng X."/>
            <person name="Kuang T."/>
            <person name="Xiang C."/>
            <person name="Zhu J.K."/>
            <person name="Oliver M.J."/>
            <person name="He Y."/>
        </authorList>
    </citation>
    <scope>NUCLEOTIDE SEQUENCE [LARGE SCALE GENOMIC DNA]</scope>
    <source>
        <strain evidence="3">cv. XS01</strain>
    </source>
</reference>
<dbReference type="EMBL" id="KV011187">
    <property type="protein sequence ID" value="KZV26634.1"/>
    <property type="molecule type" value="Genomic_DNA"/>
</dbReference>